<keyword evidence="3" id="KW-1185">Reference proteome</keyword>
<dbReference type="Pfam" id="PF26336">
    <property type="entry name" value="MacP_activator"/>
    <property type="match status" value="1"/>
</dbReference>
<comment type="caution">
    <text evidence="2">The sequence shown here is derived from an EMBL/GenBank/DDBJ whole genome shotgun (WGS) entry which is preliminary data.</text>
</comment>
<keyword evidence="1" id="KW-1133">Transmembrane helix</keyword>
<dbReference type="NCBIfam" id="NF038277">
    <property type="entry name" value="accessory_MacP"/>
    <property type="match status" value="1"/>
</dbReference>
<proteinExistence type="predicted"/>
<keyword evidence="1" id="KW-0472">Membrane</keyword>
<evidence type="ECO:0000313" key="2">
    <source>
        <dbReference type="EMBL" id="RRD31108.1"/>
    </source>
</evidence>
<reference evidence="2 3" key="1">
    <citation type="submission" date="2018-11" db="EMBL/GenBank/DDBJ databases">
        <title>Genomes From Bacteria Associated with the Canine Oral Cavity: a Test Case for Automated Genome-Based Taxonomic Assignment.</title>
        <authorList>
            <person name="Coil D.A."/>
            <person name="Jospin G."/>
            <person name="Darling A.E."/>
            <person name="Wallis C."/>
            <person name="Davis I.J."/>
            <person name="Harris S."/>
            <person name="Eisen J.A."/>
            <person name="Holcombe L.J."/>
            <person name="O'Flynn C."/>
        </authorList>
    </citation>
    <scope>NUCLEOTIDE SEQUENCE [LARGE SCALE GENOMIC DNA]</scope>
    <source>
        <strain evidence="2 3">OH4621_COT-116</strain>
    </source>
</reference>
<dbReference type="RefSeq" id="WP_018167782.1">
    <property type="nucleotide sequence ID" value="NZ_RQZA01000006.1"/>
</dbReference>
<dbReference type="AlphaFoldDB" id="A0A3P1VBI0"/>
<feature type="transmembrane region" description="Helical" evidence="1">
    <location>
        <begin position="100"/>
        <end position="117"/>
    </location>
</feature>
<evidence type="ECO:0008006" key="4">
    <source>
        <dbReference type="Google" id="ProtNLM"/>
    </source>
</evidence>
<dbReference type="Proteomes" id="UP000281771">
    <property type="component" value="Unassembled WGS sequence"/>
</dbReference>
<gene>
    <name evidence="2" type="ORF">EII38_07470</name>
</gene>
<evidence type="ECO:0000313" key="3">
    <source>
        <dbReference type="Proteomes" id="UP000281771"/>
    </source>
</evidence>
<name>A0A3P1VBI0_9STRE</name>
<dbReference type="InterPro" id="IPR047752">
    <property type="entry name" value="MacP"/>
</dbReference>
<dbReference type="STRING" id="1123309.GCA_000377005_01862"/>
<dbReference type="EMBL" id="RQZA01000006">
    <property type="protein sequence ID" value="RRD31108.1"/>
    <property type="molecule type" value="Genomic_DNA"/>
</dbReference>
<evidence type="ECO:0000256" key="1">
    <source>
        <dbReference type="SAM" id="Phobius"/>
    </source>
</evidence>
<sequence>MGKPLLTDEVLERARRHKDREGEFGYYSPNSNRYEDEDLYDEYDEYDEDEYAPYEYDWDDEYQGYEEGQTVRIPVEQSIVKSRRIETVKREEFRTKVNKILFGVVFLVILFLLAVFYL</sequence>
<protein>
    <recommendedName>
        <fullName evidence="4">Foldase</fullName>
    </recommendedName>
</protein>
<accession>A0A3P1VBI0</accession>
<keyword evidence="1" id="KW-0812">Transmembrane</keyword>
<organism evidence="2 3">
    <name type="scientific">Streptococcus minor</name>
    <dbReference type="NCBI Taxonomy" id="229549"/>
    <lineage>
        <taxon>Bacteria</taxon>
        <taxon>Bacillati</taxon>
        <taxon>Bacillota</taxon>
        <taxon>Bacilli</taxon>
        <taxon>Lactobacillales</taxon>
        <taxon>Streptococcaceae</taxon>
        <taxon>Streptococcus</taxon>
    </lineage>
</organism>